<dbReference type="Proteomes" id="UP000639396">
    <property type="component" value="Unassembled WGS sequence"/>
</dbReference>
<dbReference type="PANTHER" id="PTHR38479">
    <property type="entry name" value="LMO0824 PROTEIN"/>
    <property type="match status" value="1"/>
</dbReference>
<sequence>MNPRTNEPNALKPKNSMLSYHNRTRIMQDNDKISVFTRNGIIRATVLIDGFVSGLWSIEEQRGTATLQINPFRPISSADQAALHEEGAKLLTFAAADAAYHDIRFL</sequence>
<dbReference type="RefSeq" id="WP_190931534.1">
    <property type="nucleotide sequence ID" value="NZ_JACXJA010000049.1"/>
</dbReference>
<protein>
    <submittedName>
        <fullName evidence="1">Winged helix DNA-binding domain-containing protein</fullName>
    </submittedName>
</protein>
<comment type="caution">
    <text evidence="1">The sequence shown here is derived from an EMBL/GenBank/DDBJ whole genome shotgun (WGS) entry which is preliminary data.</text>
</comment>
<dbReference type="AlphaFoldDB" id="A0A927CFW6"/>
<evidence type="ECO:0000313" key="2">
    <source>
        <dbReference type="Proteomes" id="UP000639396"/>
    </source>
</evidence>
<dbReference type="GO" id="GO:0003677">
    <property type="term" value="F:DNA binding"/>
    <property type="evidence" value="ECO:0007669"/>
    <property type="project" value="UniProtKB-KW"/>
</dbReference>
<organism evidence="1 2">
    <name type="scientific">Paenibacillus oceani</name>
    <dbReference type="NCBI Taxonomy" id="2772510"/>
    <lineage>
        <taxon>Bacteria</taxon>
        <taxon>Bacillati</taxon>
        <taxon>Bacillota</taxon>
        <taxon>Bacilli</taxon>
        <taxon>Bacillales</taxon>
        <taxon>Paenibacillaceae</taxon>
        <taxon>Paenibacillus</taxon>
    </lineage>
</organism>
<keyword evidence="1" id="KW-0238">DNA-binding</keyword>
<evidence type="ECO:0000313" key="1">
    <source>
        <dbReference type="EMBL" id="MBD2865913.1"/>
    </source>
</evidence>
<gene>
    <name evidence="1" type="ORF">IDH45_28410</name>
</gene>
<accession>A0A927CFW6</accession>
<dbReference type="EMBL" id="JACXJA010000049">
    <property type="protein sequence ID" value="MBD2865913.1"/>
    <property type="molecule type" value="Genomic_DNA"/>
</dbReference>
<keyword evidence="2" id="KW-1185">Reference proteome</keyword>
<dbReference type="InterPro" id="IPR009351">
    <property type="entry name" value="AlkZ-like"/>
</dbReference>
<proteinExistence type="predicted"/>
<reference evidence="1" key="1">
    <citation type="submission" date="2020-09" db="EMBL/GenBank/DDBJ databases">
        <title>A novel bacterium of genus Paenibacillus, isolated from South China Sea.</title>
        <authorList>
            <person name="Huang H."/>
            <person name="Mo K."/>
            <person name="Hu Y."/>
        </authorList>
    </citation>
    <scope>NUCLEOTIDE SEQUENCE</scope>
    <source>
        <strain evidence="1">IB182363</strain>
    </source>
</reference>
<dbReference type="PANTHER" id="PTHR38479:SF2">
    <property type="entry name" value="WINGED HELIX DNA-BINDING DOMAIN-CONTAINING PROTEIN"/>
    <property type="match status" value="1"/>
</dbReference>
<dbReference type="Pfam" id="PF06224">
    <property type="entry name" value="AlkZ-like"/>
    <property type="match status" value="1"/>
</dbReference>
<name>A0A927CFW6_9BACL</name>